<organism evidence="2 3">
    <name type="scientific">Flavobacterium bizetiae</name>
    <dbReference type="NCBI Taxonomy" id="2704140"/>
    <lineage>
        <taxon>Bacteria</taxon>
        <taxon>Pseudomonadati</taxon>
        <taxon>Bacteroidota</taxon>
        <taxon>Flavobacteriia</taxon>
        <taxon>Flavobacteriales</taxon>
        <taxon>Flavobacteriaceae</taxon>
        <taxon>Flavobacterium</taxon>
    </lineage>
</organism>
<reference evidence="2 3" key="1">
    <citation type="submission" date="2020-02" db="EMBL/GenBank/DDBJ databases">
        <authorList>
            <person name="Criscuolo A."/>
        </authorList>
    </citation>
    <scope>NUCLEOTIDE SEQUENCE [LARGE SCALE GENOMIC DNA]</scope>
    <source>
        <strain evidence="2">CIP105534</strain>
    </source>
</reference>
<dbReference type="EMBL" id="CADCSU010000099">
    <property type="protein sequence ID" value="CAA9199551.1"/>
    <property type="molecule type" value="Genomic_DNA"/>
</dbReference>
<dbReference type="Proteomes" id="UP000479938">
    <property type="component" value="Unassembled WGS sequence"/>
</dbReference>
<keyword evidence="3" id="KW-1185">Reference proteome</keyword>
<dbReference type="RefSeq" id="WP_173971259.1">
    <property type="nucleotide sequence ID" value="NZ_CADCSU010000099.1"/>
</dbReference>
<keyword evidence="1" id="KW-0812">Transmembrane</keyword>
<proteinExistence type="predicted"/>
<evidence type="ECO:0000256" key="1">
    <source>
        <dbReference type="SAM" id="Phobius"/>
    </source>
</evidence>
<keyword evidence="1" id="KW-0472">Membrane</keyword>
<evidence type="ECO:0000313" key="2">
    <source>
        <dbReference type="EMBL" id="CAA9199551.1"/>
    </source>
</evidence>
<dbReference type="AlphaFoldDB" id="A0A6J4GKV6"/>
<feature type="transmembrane region" description="Helical" evidence="1">
    <location>
        <begin position="51"/>
        <end position="69"/>
    </location>
</feature>
<keyword evidence="1" id="KW-1133">Transmembrane helix</keyword>
<accession>A0A6J4GKV6</accession>
<sequence>MKAFKLENEPKIGTGFKTPENYFDDFSTKILQQVNEEKETKVIPIYKRKKVLSFLAAAVVVIALMIPIVNNYNTTSKELDEDTLETYLSYQSNLNQYDLIKELDSKDIDKLGKGVALEQETLEDILASNPNIENLISE</sequence>
<protein>
    <submittedName>
        <fullName evidence="2">Uncharacterized protein</fullName>
    </submittedName>
</protein>
<gene>
    <name evidence="2" type="ORF">FLA105534_02691</name>
</gene>
<evidence type="ECO:0000313" key="3">
    <source>
        <dbReference type="Proteomes" id="UP000479938"/>
    </source>
</evidence>
<name>A0A6J4GKV6_9FLAO</name>